<keyword evidence="4" id="KW-0732">Signal</keyword>
<sequence length="519" mass="59450">MERIEILEGAASRVLSCQAFSGAINIITKQPAKLTTPLEAQVEAGSYGTLRGEARTAWSLGKGWSLAASGSGQRSDGAVKNGDFKGGKGFAQICYDHSDFKLDVQVGASAQDFGANTFYAASYPNQWEATRRYLLSARAETRGKVHLIPQLSWVKNLDHFQLTRNSEKGENFHRTDVFTAGLNAWTDWVLGRTEAGAEVCEDVIYSTNLGNPLTEEQCLPIAGEKGRYYKRHADRTNWLYFLEHNFIWRGFTLSLGVMAERNNAVDSKFRFYPGIDLAYRPNASWRIYASWNKSLCLPTFTDLWYKSPTQEGNIGLRPEENNSVRIGTDFNHHIVNIQAKAHYQRGTNLIDWVMRSPDDIYHATAFSLDTYGAGLDAKINLSRWWGEKQPFESFQLSYAWLHQHRRKGEPYFKSNYAMEYLRHKLVGRLSHRIYKRLRADWTVRVQQREGAWLVYRDLKPTGELRPYGTHALLDCRIAWKAPRYEIYADLTNLTAYRYYDLANVRQPGFIALAGLRFRL</sequence>
<feature type="domain" description="TonB-dependent receptor-like beta-barrel" evidence="9">
    <location>
        <begin position="83"/>
        <end position="493"/>
    </location>
</feature>
<dbReference type="Gene3D" id="2.170.130.10">
    <property type="entry name" value="TonB-dependent receptor, plug domain"/>
    <property type="match status" value="1"/>
</dbReference>
<dbReference type="GO" id="GO:0015344">
    <property type="term" value="F:siderophore uptake transmembrane transporter activity"/>
    <property type="evidence" value="ECO:0007669"/>
    <property type="project" value="TreeGrafter"/>
</dbReference>
<keyword evidence="6" id="KW-0472">Membrane</keyword>
<dbReference type="PANTHER" id="PTHR30069">
    <property type="entry name" value="TONB-DEPENDENT OUTER MEMBRANE RECEPTOR"/>
    <property type="match status" value="1"/>
</dbReference>
<evidence type="ECO:0000256" key="8">
    <source>
        <dbReference type="ARBA" id="ARBA00023237"/>
    </source>
</evidence>
<dbReference type="InterPro" id="IPR000531">
    <property type="entry name" value="Beta-barrel_TonB"/>
</dbReference>
<dbReference type="PANTHER" id="PTHR30069:SF29">
    <property type="entry name" value="HEMOGLOBIN AND HEMOGLOBIN-HAPTOGLOBIN-BINDING PROTEIN 1-RELATED"/>
    <property type="match status" value="1"/>
</dbReference>
<proteinExistence type="predicted"/>
<evidence type="ECO:0000256" key="7">
    <source>
        <dbReference type="ARBA" id="ARBA00023170"/>
    </source>
</evidence>
<protein>
    <submittedName>
        <fullName evidence="10">TonB-dependent receptor</fullName>
    </submittedName>
</protein>
<comment type="caution">
    <text evidence="10">The sequence shown here is derived from an EMBL/GenBank/DDBJ whole genome shotgun (WGS) entry which is preliminary data.</text>
</comment>
<dbReference type="Pfam" id="PF00593">
    <property type="entry name" value="TonB_dep_Rec_b-barrel"/>
    <property type="match status" value="1"/>
</dbReference>
<keyword evidence="5" id="KW-0798">TonB box</keyword>
<keyword evidence="8" id="KW-0998">Cell outer membrane</keyword>
<dbReference type="InterPro" id="IPR036942">
    <property type="entry name" value="Beta-barrel_TonB_sf"/>
</dbReference>
<dbReference type="Gene3D" id="2.40.170.20">
    <property type="entry name" value="TonB-dependent receptor, beta-barrel domain"/>
    <property type="match status" value="1"/>
</dbReference>
<accession>J9GZR9</accession>
<keyword evidence="2" id="KW-0813">Transport</keyword>
<dbReference type="GO" id="GO:0009279">
    <property type="term" value="C:cell outer membrane"/>
    <property type="evidence" value="ECO:0007669"/>
    <property type="project" value="UniProtKB-SubCell"/>
</dbReference>
<evidence type="ECO:0000256" key="5">
    <source>
        <dbReference type="ARBA" id="ARBA00023077"/>
    </source>
</evidence>
<dbReference type="GO" id="GO:0044718">
    <property type="term" value="P:siderophore transmembrane transport"/>
    <property type="evidence" value="ECO:0007669"/>
    <property type="project" value="TreeGrafter"/>
</dbReference>
<dbReference type="InterPro" id="IPR039426">
    <property type="entry name" value="TonB-dep_rcpt-like"/>
</dbReference>
<reference evidence="10" key="1">
    <citation type="journal article" date="2012" name="PLoS ONE">
        <title>Gene sets for utilization of primary and secondary nutrition supplies in the distal gut of endangered iberian lynx.</title>
        <authorList>
            <person name="Alcaide M."/>
            <person name="Messina E."/>
            <person name="Richter M."/>
            <person name="Bargiela R."/>
            <person name="Peplies J."/>
            <person name="Huws S.A."/>
            <person name="Newbold C.J."/>
            <person name="Golyshin P.N."/>
            <person name="Simon M.A."/>
            <person name="Lopez G."/>
            <person name="Yakimov M.M."/>
            <person name="Ferrer M."/>
        </authorList>
    </citation>
    <scope>NUCLEOTIDE SEQUENCE</scope>
</reference>
<organism evidence="10">
    <name type="scientific">gut metagenome</name>
    <dbReference type="NCBI Taxonomy" id="749906"/>
    <lineage>
        <taxon>unclassified sequences</taxon>
        <taxon>metagenomes</taxon>
        <taxon>organismal metagenomes</taxon>
    </lineage>
</organism>
<dbReference type="SUPFAM" id="SSF56935">
    <property type="entry name" value="Porins"/>
    <property type="match status" value="1"/>
</dbReference>
<evidence type="ECO:0000259" key="9">
    <source>
        <dbReference type="Pfam" id="PF00593"/>
    </source>
</evidence>
<evidence type="ECO:0000256" key="3">
    <source>
        <dbReference type="ARBA" id="ARBA00022692"/>
    </source>
</evidence>
<gene>
    <name evidence="10" type="ORF">EVA_05417</name>
</gene>
<evidence type="ECO:0000256" key="2">
    <source>
        <dbReference type="ARBA" id="ARBA00022448"/>
    </source>
</evidence>
<evidence type="ECO:0000313" key="10">
    <source>
        <dbReference type="EMBL" id="EJX06475.1"/>
    </source>
</evidence>
<keyword evidence="3" id="KW-0812">Transmembrane</keyword>
<keyword evidence="7 10" id="KW-0675">Receptor</keyword>
<name>J9GZR9_9ZZZZ</name>
<dbReference type="AlphaFoldDB" id="J9GZR9"/>
<evidence type="ECO:0000256" key="6">
    <source>
        <dbReference type="ARBA" id="ARBA00023136"/>
    </source>
</evidence>
<dbReference type="InterPro" id="IPR037066">
    <property type="entry name" value="Plug_dom_sf"/>
</dbReference>
<evidence type="ECO:0000256" key="1">
    <source>
        <dbReference type="ARBA" id="ARBA00004571"/>
    </source>
</evidence>
<evidence type="ECO:0000256" key="4">
    <source>
        <dbReference type="ARBA" id="ARBA00022729"/>
    </source>
</evidence>
<dbReference type="EMBL" id="AMCI01001149">
    <property type="protein sequence ID" value="EJX06475.1"/>
    <property type="molecule type" value="Genomic_DNA"/>
</dbReference>
<comment type="subcellular location">
    <subcellularLocation>
        <location evidence="1">Cell outer membrane</location>
        <topology evidence="1">Multi-pass membrane protein</topology>
    </subcellularLocation>
</comment>